<proteinExistence type="predicted"/>
<sequence length="101" mass="11542">MAENLNDLDRLRPVDPTALAEATEALHQRERSWQFRELRTRTQLTQAEIAERMHVGQNRVLQIEPGGVEHARSETLRTYAEALGGELNVEIKAENHSYHVA</sequence>
<dbReference type="Gene3D" id="1.10.260.40">
    <property type="entry name" value="lambda repressor-like DNA-binding domains"/>
    <property type="match status" value="1"/>
</dbReference>
<keyword evidence="3" id="KW-1185">Reference proteome</keyword>
<dbReference type="EMBL" id="BAAALN010000018">
    <property type="protein sequence ID" value="GAA1249718.1"/>
    <property type="molecule type" value="Genomic_DNA"/>
</dbReference>
<accession>A0ABP4H4W4</accession>
<evidence type="ECO:0000259" key="1">
    <source>
        <dbReference type="PROSITE" id="PS50943"/>
    </source>
</evidence>
<dbReference type="SUPFAM" id="SSF47413">
    <property type="entry name" value="lambda repressor-like DNA-binding domains"/>
    <property type="match status" value="1"/>
</dbReference>
<dbReference type="CDD" id="cd00093">
    <property type="entry name" value="HTH_XRE"/>
    <property type="match status" value="1"/>
</dbReference>
<dbReference type="PROSITE" id="PS50943">
    <property type="entry name" value="HTH_CROC1"/>
    <property type="match status" value="1"/>
</dbReference>
<dbReference type="SMART" id="SM00530">
    <property type="entry name" value="HTH_XRE"/>
    <property type="match status" value="1"/>
</dbReference>
<organism evidence="2 3">
    <name type="scientific">Prauserella halophila</name>
    <dbReference type="NCBI Taxonomy" id="185641"/>
    <lineage>
        <taxon>Bacteria</taxon>
        <taxon>Bacillati</taxon>
        <taxon>Actinomycetota</taxon>
        <taxon>Actinomycetes</taxon>
        <taxon>Pseudonocardiales</taxon>
        <taxon>Pseudonocardiaceae</taxon>
        <taxon>Prauserella</taxon>
    </lineage>
</organism>
<evidence type="ECO:0000313" key="3">
    <source>
        <dbReference type="Proteomes" id="UP001500653"/>
    </source>
</evidence>
<reference evidence="3" key="1">
    <citation type="journal article" date="2019" name="Int. J. Syst. Evol. Microbiol.">
        <title>The Global Catalogue of Microorganisms (GCM) 10K type strain sequencing project: providing services to taxonomists for standard genome sequencing and annotation.</title>
        <authorList>
            <consortium name="The Broad Institute Genomics Platform"/>
            <consortium name="The Broad Institute Genome Sequencing Center for Infectious Disease"/>
            <person name="Wu L."/>
            <person name="Ma J."/>
        </authorList>
    </citation>
    <scope>NUCLEOTIDE SEQUENCE [LARGE SCALE GENOMIC DNA]</scope>
    <source>
        <strain evidence="3">JCM 13023</strain>
    </source>
</reference>
<dbReference type="InterPro" id="IPR001387">
    <property type="entry name" value="Cro/C1-type_HTH"/>
</dbReference>
<protein>
    <recommendedName>
        <fullName evidence="1">HTH cro/C1-type domain-containing protein</fullName>
    </recommendedName>
</protein>
<dbReference type="InterPro" id="IPR010982">
    <property type="entry name" value="Lambda_DNA-bd_dom_sf"/>
</dbReference>
<feature type="domain" description="HTH cro/C1-type" evidence="1">
    <location>
        <begin position="35"/>
        <end position="91"/>
    </location>
</feature>
<comment type="caution">
    <text evidence="2">The sequence shown here is derived from an EMBL/GenBank/DDBJ whole genome shotgun (WGS) entry which is preliminary data.</text>
</comment>
<dbReference type="RefSeq" id="WP_253864330.1">
    <property type="nucleotide sequence ID" value="NZ_BAAALN010000018.1"/>
</dbReference>
<gene>
    <name evidence="2" type="ORF">GCM10009676_40280</name>
</gene>
<name>A0ABP4H4W4_9PSEU</name>
<evidence type="ECO:0000313" key="2">
    <source>
        <dbReference type="EMBL" id="GAA1249718.1"/>
    </source>
</evidence>
<dbReference type="Pfam" id="PF13560">
    <property type="entry name" value="HTH_31"/>
    <property type="match status" value="1"/>
</dbReference>
<dbReference type="Proteomes" id="UP001500653">
    <property type="component" value="Unassembled WGS sequence"/>
</dbReference>